<keyword evidence="3" id="KW-1185">Reference proteome</keyword>
<proteinExistence type="predicted"/>
<dbReference type="Proteomes" id="UP001348397">
    <property type="component" value="Unassembled WGS sequence"/>
</dbReference>
<name>A0ABU6HS79_9FLAO</name>
<dbReference type="InterPro" id="IPR035897">
    <property type="entry name" value="Toll_tir_struct_dom_sf"/>
</dbReference>
<comment type="caution">
    <text evidence="2">The sequence shown here is derived from an EMBL/GenBank/DDBJ whole genome shotgun (WGS) entry which is preliminary data.</text>
</comment>
<dbReference type="InterPro" id="IPR013568">
    <property type="entry name" value="SEFIR_dom"/>
</dbReference>
<feature type="domain" description="SEFIR" evidence="1">
    <location>
        <begin position="4"/>
        <end position="140"/>
    </location>
</feature>
<protein>
    <submittedName>
        <fullName evidence="2">SEFIR domain-containing protein</fullName>
    </submittedName>
</protein>
<dbReference type="Pfam" id="PF08357">
    <property type="entry name" value="SEFIR"/>
    <property type="match status" value="1"/>
</dbReference>
<gene>
    <name evidence="2" type="ORF">SOP96_08560</name>
</gene>
<evidence type="ECO:0000313" key="2">
    <source>
        <dbReference type="EMBL" id="MEC3875758.1"/>
    </source>
</evidence>
<dbReference type="PROSITE" id="PS51534">
    <property type="entry name" value="SEFIR"/>
    <property type="match status" value="1"/>
</dbReference>
<organism evidence="2 3">
    <name type="scientific">Chryseobacterium salviniae</name>
    <dbReference type="NCBI Taxonomy" id="3101750"/>
    <lineage>
        <taxon>Bacteria</taxon>
        <taxon>Pseudomonadati</taxon>
        <taxon>Bacteroidota</taxon>
        <taxon>Flavobacteriia</taxon>
        <taxon>Flavobacteriales</taxon>
        <taxon>Weeksellaceae</taxon>
        <taxon>Chryseobacterium group</taxon>
        <taxon>Chryseobacterium</taxon>
    </lineage>
</organism>
<sequence length="482" mass="56799">MTETPKVFISYSWTTPKHEDWVINLAERLVSDGIDVIIDKWNLKEGQDKYDFMETMVKSPEIQKVLIILDKKYSEKAELRAGGVGTETQIISPKIYGDVSQEKFVPIVAEKDESGNAYVPTFLESRIYIDLYDEDKFEENYEALLRNIYQRPAYSKPKIGKAPSYLFEETPMTHKTSIIIRSFDNQMLKSPKRINSILREFLDVFFEDLKGYSVNFSGSRDAMVLGKVIHDNIISYTPLRNDFINFLDKLFKSELDFDVDIFIKFFEKLPILKSPQDDRSSWTAAEFENYRFFIHEIFIYTIAVALKNEKYKFIEEIFYSGYFFQSRHDYKVEAQRFDKLYNYVEIFDQFYQHTYSQNYFSPMADLIVKRLPETLKLDEIVNADLLIHYIASLESLRWFPITYIYNTIDSGKFEVFNRLVSVRHFEKVKAIFNVSSIKELQEKLLAAQQNNKSPDGFGYINSFDRVIPIYDLIEINKIGTIR</sequence>
<dbReference type="Gene3D" id="3.40.50.10140">
    <property type="entry name" value="Toll/interleukin-1 receptor homology (TIR) domain"/>
    <property type="match status" value="1"/>
</dbReference>
<dbReference type="EMBL" id="JAYLAA010000034">
    <property type="protein sequence ID" value="MEC3875758.1"/>
    <property type="molecule type" value="Genomic_DNA"/>
</dbReference>
<dbReference type="RefSeq" id="WP_326320564.1">
    <property type="nucleotide sequence ID" value="NZ_JAYLAA010000034.1"/>
</dbReference>
<evidence type="ECO:0000313" key="3">
    <source>
        <dbReference type="Proteomes" id="UP001348397"/>
    </source>
</evidence>
<accession>A0ABU6HS79</accession>
<dbReference type="SUPFAM" id="SSF52200">
    <property type="entry name" value="Toll/Interleukin receptor TIR domain"/>
    <property type="match status" value="1"/>
</dbReference>
<evidence type="ECO:0000259" key="1">
    <source>
        <dbReference type="PROSITE" id="PS51534"/>
    </source>
</evidence>
<reference evidence="2 3" key="1">
    <citation type="submission" date="2024-01" db="EMBL/GenBank/DDBJ databases">
        <title>Chryseobacterium sp. T9W2-O.</title>
        <authorList>
            <person name="Maltman C."/>
        </authorList>
    </citation>
    <scope>NUCLEOTIDE SEQUENCE [LARGE SCALE GENOMIC DNA]</scope>
    <source>
        <strain evidence="2 3">T9W2-O</strain>
    </source>
</reference>